<evidence type="ECO:0000313" key="1">
    <source>
        <dbReference type="EMBL" id="CEP01370.1"/>
    </source>
</evidence>
<dbReference type="AlphaFoldDB" id="A0A0G4J1B7"/>
<gene>
    <name evidence="1" type="ORF">PBRA_001976</name>
</gene>
<dbReference type="Proteomes" id="UP000039324">
    <property type="component" value="Unassembled WGS sequence"/>
</dbReference>
<name>A0A0G4J1B7_PLABS</name>
<keyword evidence="2" id="KW-1185">Reference proteome</keyword>
<accession>A0A0G4J1B7</accession>
<protein>
    <submittedName>
        <fullName evidence="1">Uncharacterized protein</fullName>
    </submittedName>
</protein>
<dbReference type="EMBL" id="CDSF01000112">
    <property type="protein sequence ID" value="CEP01370.1"/>
    <property type="molecule type" value="Genomic_DNA"/>
</dbReference>
<organism evidence="1 2">
    <name type="scientific">Plasmodiophora brassicae</name>
    <name type="common">Clubroot disease agent</name>
    <dbReference type="NCBI Taxonomy" id="37360"/>
    <lineage>
        <taxon>Eukaryota</taxon>
        <taxon>Sar</taxon>
        <taxon>Rhizaria</taxon>
        <taxon>Endomyxa</taxon>
        <taxon>Phytomyxea</taxon>
        <taxon>Plasmodiophorida</taxon>
        <taxon>Plasmodiophoridae</taxon>
        <taxon>Plasmodiophora</taxon>
    </lineage>
</organism>
<evidence type="ECO:0000313" key="2">
    <source>
        <dbReference type="Proteomes" id="UP000039324"/>
    </source>
</evidence>
<proteinExistence type="predicted"/>
<reference evidence="1 2" key="1">
    <citation type="submission" date="2015-02" db="EMBL/GenBank/DDBJ databases">
        <authorList>
            <person name="Chooi Y.-H."/>
        </authorList>
    </citation>
    <scope>NUCLEOTIDE SEQUENCE [LARGE SCALE GENOMIC DNA]</scope>
    <source>
        <strain evidence="1">E3</strain>
    </source>
</reference>
<sequence length="95" mass="10331">MDASRRSATSGTGARFNMFSASTASLMPQTCLNQPKAARRARSACWRPPHECVGSTLSHRFRNIMVVLPEHDRTQFVDALGTIFGTGAASVYPES</sequence>